<comment type="similarity">
    <text evidence="9">Belongs to the MnmA/TRMU family.</text>
</comment>
<evidence type="ECO:0000256" key="8">
    <source>
        <dbReference type="ARBA" id="ARBA00051542"/>
    </source>
</evidence>
<dbReference type="GO" id="GO:0000049">
    <property type="term" value="F:tRNA binding"/>
    <property type="evidence" value="ECO:0007669"/>
    <property type="project" value="UniProtKB-KW"/>
</dbReference>
<evidence type="ECO:0000256" key="2">
    <source>
        <dbReference type="ARBA" id="ARBA00022679"/>
    </source>
</evidence>
<accession>A0A2M7B8G8</accession>
<dbReference type="InterPro" id="IPR014729">
    <property type="entry name" value="Rossmann-like_a/b/a_fold"/>
</dbReference>
<dbReference type="Proteomes" id="UP000230131">
    <property type="component" value="Unassembled WGS sequence"/>
</dbReference>
<dbReference type="Gene3D" id="2.40.30.10">
    <property type="entry name" value="Translation factors"/>
    <property type="match status" value="1"/>
</dbReference>
<dbReference type="EMBL" id="PEVH01000001">
    <property type="protein sequence ID" value="PIU99383.1"/>
    <property type="molecule type" value="Genomic_DNA"/>
</dbReference>
<keyword evidence="4 9" id="KW-0547">Nucleotide-binding</keyword>
<evidence type="ECO:0000256" key="5">
    <source>
        <dbReference type="ARBA" id="ARBA00022840"/>
    </source>
</evidence>
<sequence length="361" mass="41265">MITKRKGNKRIVVGLSGGIDSTVSLILLKKQGWEPIGVTLKLPAWKDTSWIAESINIAKKICKKLKVPYFVVDAQKDFTKKVIGYFISEIKKNKTPNPCIVCNRDFKFKKLFEMAKKMGANYVATGHYSRLRELKTKNKKLKTPEYQLLIAKDKEKDQSYMLSGLLQKDLKRIVLPLGGLTKKEVYKIAKKQGFKFFKKIRQSQDFCFVSGKSLPAFLKESIGEKAGDIIDENERIIGRHQGSHFFTLGQRKGINSAQGPYFVFGFDKKRNIVYVTKNQKKLFKKEIILSPYHLISGKKLKKSINARVKTRYRQELAPAKIIPKNKNSLRIIFKNPVFCPTPGQFAVFYDKEKCLGNGVIA</sequence>
<keyword evidence="9" id="KW-0963">Cytoplasm</keyword>
<dbReference type="GO" id="GO:0005737">
    <property type="term" value="C:cytoplasm"/>
    <property type="evidence" value="ECO:0007669"/>
    <property type="project" value="UniProtKB-SubCell"/>
</dbReference>
<comment type="catalytic activity">
    <reaction evidence="8 9">
        <text>S-sulfanyl-L-cysteinyl-[protein] + uridine(34) in tRNA + AH2 + ATP = 2-thiouridine(34) in tRNA + L-cysteinyl-[protein] + A + AMP + diphosphate + H(+)</text>
        <dbReference type="Rhea" id="RHEA:47032"/>
        <dbReference type="Rhea" id="RHEA-COMP:10131"/>
        <dbReference type="Rhea" id="RHEA-COMP:11726"/>
        <dbReference type="Rhea" id="RHEA-COMP:11727"/>
        <dbReference type="Rhea" id="RHEA-COMP:11728"/>
        <dbReference type="ChEBI" id="CHEBI:13193"/>
        <dbReference type="ChEBI" id="CHEBI:15378"/>
        <dbReference type="ChEBI" id="CHEBI:17499"/>
        <dbReference type="ChEBI" id="CHEBI:29950"/>
        <dbReference type="ChEBI" id="CHEBI:30616"/>
        <dbReference type="ChEBI" id="CHEBI:33019"/>
        <dbReference type="ChEBI" id="CHEBI:61963"/>
        <dbReference type="ChEBI" id="CHEBI:65315"/>
        <dbReference type="ChEBI" id="CHEBI:87170"/>
        <dbReference type="ChEBI" id="CHEBI:456215"/>
        <dbReference type="EC" id="2.8.1.13"/>
    </reaction>
</comment>
<dbReference type="FunFam" id="2.30.30.280:FF:000001">
    <property type="entry name" value="tRNA-specific 2-thiouridylase MnmA"/>
    <property type="match status" value="1"/>
</dbReference>
<feature type="site" description="Interaction with tRNA" evidence="9">
    <location>
        <position position="127"/>
    </location>
</feature>
<dbReference type="InterPro" id="IPR046885">
    <property type="entry name" value="MnmA-like_C"/>
</dbReference>
<gene>
    <name evidence="9" type="primary">mnmA</name>
    <name evidence="12" type="ORF">COS59_00015</name>
</gene>
<dbReference type="EC" id="2.8.1.13" evidence="9"/>
<comment type="subcellular location">
    <subcellularLocation>
        <location evidence="9">Cytoplasm</location>
    </subcellularLocation>
</comment>
<evidence type="ECO:0000256" key="7">
    <source>
        <dbReference type="ARBA" id="ARBA00023157"/>
    </source>
</evidence>
<protein>
    <recommendedName>
        <fullName evidence="9">tRNA-specific 2-thiouridylase MnmA</fullName>
        <ecNumber evidence="9">2.8.1.13</ecNumber>
    </recommendedName>
</protein>
<keyword evidence="2 9" id="KW-0808">Transferase</keyword>
<evidence type="ECO:0000256" key="6">
    <source>
        <dbReference type="ARBA" id="ARBA00022884"/>
    </source>
</evidence>
<name>A0A2M7B8G8_9BACT</name>
<evidence type="ECO:0000256" key="4">
    <source>
        <dbReference type="ARBA" id="ARBA00022741"/>
    </source>
</evidence>
<organism evidence="12 13">
    <name type="scientific">Candidatus Wolfebacteria bacterium CG03_land_8_20_14_0_80_36_15</name>
    <dbReference type="NCBI Taxonomy" id="1975067"/>
    <lineage>
        <taxon>Bacteria</taxon>
        <taxon>Candidatus Wolfeibacteriota</taxon>
    </lineage>
</organism>
<proteinExistence type="inferred from homology"/>
<keyword evidence="3 9" id="KW-0819">tRNA processing</keyword>
<feature type="domain" description="tRNA-specific 2-thiouridylase MnmA-like C-terminal" evidence="10">
    <location>
        <begin position="285"/>
        <end position="360"/>
    </location>
</feature>
<dbReference type="CDD" id="cd01998">
    <property type="entry name" value="MnmA_TRMU-like"/>
    <property type="match status" value="1"/>
</dbReference>
<feature type="domain" description="tRNA-specific 2-thiouridylase MnmA-like central" evidence="11">
    <location>
        <begin position="216"/>
        <end position="276"/>
    </location>
</feature>
<keyword evidence="7" id="KW-1015">Disulfide bond</keyword>
<evidence type="ECO:0000256" key="9">
    <source>
        <dbReference type="HAMAP-Rule" id="MF_00144"/>
    </source>
</evidence>
<comment type="function">
    <text evidence="9">Catalyzes the 2-thiolation of uridine at the wobble position (U34) of tRNA, leading to the formation of s(2)U34.</text>
</comment>
<dbReference type="GO" id="GO:0002143">
    <property type="term" value="P:tRNA wobble position uridine thiolation"/>
    <property type="evidence" value="ECO:0007669"/>
    <property type="project" value="TreeGrafter"/>
</dbReference>
<dbReference type="PANTHER" id="PTHR11933">
    <property type="entry name" value="TRNA 5-METHYLAMINOMETHYL-2-THIOURIDYLATE -METHYLTRANSFERASE"/>
    <property type="match status" value="1"/>
</dbReference>
<dbReference type="AlphaFoldDB" id="A0A2M7B8G8"/>
<evidence type="ECO:0000313" key="13">
    <source>
        <dbReference type="Proteomes" id="UP000230131"/>
    </source>
</evidence>
<dbReference type="InterPro" id="IPR046884">
    <property type="entry name" value="MnmA-like_central"/>
</dbReference>
<evidence type="ECO:0000256" key="3">
    <source>
        <dbReference type="ARBA" id="ARBA00022694"/>
    </source>
</evidence>
<feature type="binding site" evidence="9">
    <location>
        <position position="40"/>
    </location>
    <ligand>
        <name>ATP</name>
        <dbReference type="ChEBI" id="CHEBI:30616"/>
    </ligand>
</feature>
<keyword evidence="5 9" id="KW-0067">ATP-binding</keyword>
<dbReference type="GO" id="GO:0005524">
    <property type="term" value="F:ATP binding"/>
    <property type="evidence" value="ECO:0007669"/>
    <property type="project" value="UniProtKB-KW"/>
</dbReference>
<feature type="binding site" evidence="9">
    <location>
        <position position="126"/>
    </location>
    <ligand>
        <name>ATP</name>
        <dbReference type="ChEBI" id="CHEBI:30616"/>
    </ligand>
</feature>
<feature type="region of interest" description="Interaction with tRNA" evidence="9">
    <location>
        <begin position="311"/>
        <end position="312"/>
    </location>
</feature>
<evidence type="ECO:0000259" key="11">
    <source>
        <dbReference type="Pfam" id="PF20259"/>
    </source>
</evidence>
<feature type="site" description="Interaction with tRNA" evidence="9">
    <location>
        <position position="344"/>
    </location>
</feature>
<evidence type="ECO:0000313" key="12">
    <source>
        <dbReference type="EMBL" id="PIU99383.1"/>
    </source>
</evidence>
<dbReference type="InterPro" id="IPR004506">
    <property type="entry name" value="MnmA-like"/>
</dbReference>
<dbReference type="Pfam" id="PF20259">
    <property type="entry name" value="tRNA_Me_trans_M"/>
    <property type="match status" value="1"/>
</dbReference>
<feature type="active site" description="Cysteine persulfide intermediate" evidence="9">
    <location>
        <position position="207"/>
    </location>
</feature>
<evidence type="ECO:0000259" key="10">
    <source>
        <dbReference type="Pfam" id="PF20258"/>
    </source>
</evidence>
<feature type="region of interest" description="Interaction with tRNA" evidence="9">
    <location>
        <begin position="156"/>
        <end position="158"/>
    </location>
</feature>
<evidence type="ECO:0000256" key="1">
    <source>
        <dbReference type="ARBA" id="ARBA00022555"/>
    </source>
</evidence>
<reference evidence="13" key="1">
    <citation type="submission" date="2017-09" db="EMBL/GenBank/DDBJ databases">
        <title>Depth-based differentiation of microbial function through sediment-hosted aquifers and enrichment of novel symbionts in the deep terrestrial subsurface.</title>
        <authorList>
            <person name="Probst A.J."/>
            <person name="Ladd B."/>
            <person name="Jarett J.K."/>
            <person name="Geller-Mcgrath D.E."/>
            <person name="Sieber C.M.K."/>
            <person name="Emerson J.B."/>
            <person name="Anantharaman K."/>
            <person name="Thomas B.C."/>
            <person name="Malmstrom R."/>
            <person name="Stieglmeier M."/>
            <person name="Klingl A."/>
            <person name="Woyke T."/>
            <person name="Ryan C.M."/>
            <person name="Banfield J.F."/>
        </authorList>
    </citation>
    <scope>NUCLEOTIDE SEQUENCE [LARGE SCALE GENOMIC DNA]</scope>
</reference>
<comment type="caution">
    <text evidence="12">The sequence shown here is derived from an EMBL/GenBank/DDBJ whole genome shotgun (WGS) entry which is preliminary data.</text>
</comment>
<dbReference type="Pfam" id="PF03054">
    <property type="entry name" value="tRNA_Me_trans"/>
    <property type="match status" value="1"/>
</dbReference>
<keyword evidence="6 9" id="KW-0694">RNA-binding</keyword>
<dbReference type="InterPro" id="IPR023382">
    <property type="entry name" value="MnmA-like_central_sf"/>
</dbReference>
<dbReference type="HAMAP" id="MF_00144">
    <property type="entry name" value="tRNA_thiouridyl_MnmA"/>
    <property type="match status" value="1"/>
</dbReference>
<dbReference type="Gene3D" id="2.30.30.280">
    <property type="entry name" value="Adenine nucleotide alpha hydrolases-like domains"/>
    <property type="match status" value="1"/>
</dbReference>
<comment type="caution">
    <text evidence="9">Lacks conserved residue(s) required for the propagation of feature annotation.</text>
</comment>
<dbReference type="Gene3D" id="3.40.50.620">
    <property type="entry name" value="HUPs"/>
    <property type="match status" value="1"/>
</dbReference>
<dbReference type="Pfam" id="PF20258">
    <property type="entry name" value="tRNA_Me_trans_C"/>
    <property type="match status" value="1"/>
</dbReference>
<feature type="binding site" evidence="9">
    <location>
        <begin position="14"/>
        <end position="21"/>
    </location>
    <ligand>
        <name>ATP</name>
        <dbReference type="ChEBI" id="CHEBI:30616"/>
    </ligand>
</feature>
<keyword evidence="1 9" id="KW-0820">tRNA-binding</keyword>
<dbReference type="PANTHER" id="PTHR11933:SF5">
    <property type="entry name" value="MITOCHONDRIAL TRNA-SPECIFIC 2-THIOURIDYLASE 1"/>
    <property type="match status" value="1"/>
</dbReference>
<dbReference type="SUPFAM" id="SSF52402">
    <property type="entry name" value="Adenine nucleotide alpha hydrolases-like"/>
    <property type="match status" value="1"/>
</dbReference>
<feature type="active site" description="Nucleophile" evidence="9">
    <location>
        <position position="102"/>
    </location>
</feature>
<dbReference type="NCBIfam" id="NF001138">
    <property type="entry name" value="PRK00143.1"/>
    <property type="match status" value="1"/>
</dbReference>
<dbReference type="NCBIfam" id="TIGR00420">
    <property type="entry name" value="trmU"/>
    <property type="match status" value="1"/>
</dbReference>
<dbReference type="GO" id="GO:0103016">
    <property type="term" value="F:tRNA-uridine 2-sulfurtransferase activity"/>
    <property type="evidence" value="ECO:0007669"/>
    <property type="project" value="UniProtKB-EC"/>
</dbReference>